<feature type="domain" description="ATPase AAA-type core" evidence="1">
    <location>
        <begin position="273"/>
        <end position="341"/>
    </location>
</feature>
<dbReference type="Gene3D" id="3.40.50.150">
    <property type="entry name" value="Vaccinia Virus protein VP39"/>
    <property type="match status" value="1"/>
</dbReference>
<comment type="caution">
    <text evidence="2">The sequence shown here is derived from an EMBL/GenBank/DDBJ whole genome shotgun (WGS) entry which is preliminary data.</text>
</comment>
<dbReference type="PANTHER" id="PTHR32182">
    <property type="entry name" value="DNA REPLICATION AND REPAIR PROTEIN RECF"/>
    <property type="match status" value="1"/>
</dbReference>
<dbReference type="InterPro" id="IPR027417">
    <property type="entry name" value="P-loop_NTPase"/>
</dbReference>
<proteinExistence type="predicted"/>
<keyword evidence="3" id="KW-1185">Reference proteome</keyword>
<accession>A0ABX1XEL6</accession>
<dbReference type="EMBL" id="WHNY01000065">
    <property type="protein sequence ID" value="NOU66836.1"/>
    <property type="molecule type" value="Genomic_DNA"/>
</dbReference>
<evidence type="ECO:0000313" key="2">
    <source>
        <dbReference type="EMBL" id="NOU66836.1"/>
    </source>
</evidence>
<dbReference type="SUPFAM" id="SSF53335">
    <property type="entry name" value="S-adenosyl-L-methionine-dependent methyltransferases"/>
    <property type="match status" value="1"/>
</dbReference>
<dbReference type="PANTHER" id="PTHR32182:SF22">
    <property type="entry name" value="ATP-DEPENDENT ENDONUCLEASE, OLD FAMILY-RELATED"/>
    <property type="match status" value="1"/>
</dbReference>
<dbReference type="CDD" id="cd00267">
    <property type="entry name" value="ABC_ATPase"/>
    <property type="match status" value="1"/>
</dbReference>
<dbReference type="InterPro" id="IPR029063">
    <property type="entry name" value="SAM-dependent_MTases_sf"/>
</dbReference>
<dbReference type="Proteomes" id="UP000653578">
    <property type="component" value="Unassembled WGS sequence"/>
</dbReference>
<evidence type="ECO:0000313" key="3">
    <source>
        <dbReference type="Proteomes" id="UP000653578"/>
    </source>
</evidence>
<dbReference type="CDD" id="cd02440">
    <property type="entry name" value="AdoMet_MTases"/>
    <property type="match status" value="1"/>
</dbReference>
<dbReference type="InterPro" id="IPR003959">
    <property type="entry name" value="ATPase_AAA_core"/>
</dbReference>
<protein>
    <submittedName>
        <fullName evidence="2">AAA family ATPase</fullName>
    </submittedName>
</protein>
<dbReference type="Pfam" id="PF13304">
    <property type="entry name" value="AAA_21"/>
    <property type="match status" value="1"/>
</dbReference>
<evidence type="ECO:0000259" key="1">
    <source>
        <dbReference type="Pfam" id="PF13304"/>
    </source>
</evidence>
<dbReference type="SUPFAM" id="SSF52540">
    <property type="entry name" value="P-loop containing nucleoside triphosphate hydrolases"/>
    <property type="match status" value="1"/>
</dbReference>
<sequence>MSKYVSFGRYFKCKMLISNSKSLHKRLCQSESAGSLADNRISARIKHKVLTYRKDITMKITSINLPPSKGLSSIKMSRLGDVVLIAGRNGSGKSRLLAHLSEIARSKPYQPELTNLLANLRDIQTGVDTNPNHPNIVNWKNEINNLNDRLRYLQYVNVSDDSKPVQIVNFVPKDLNLIDCNDFTKNQLNDAADSLKSPGTYSLSRGTFSSIQSIQDRWWNAIHPSSSITSEERDEIICEYGRLKEIIFNILGTELSRDSNGNATLFNFPLGRAELSDGQKVLLQLCAAIHSQKVAISEVIIMMDEPENHLHPSALIDVIKQIQASVTEGQIWIATHSIPLLSAFDPSLIWYMYEGSISYAGRSPEKVLRGLLGDVEQISKLSSFLTLPAQFASNQFAFECLLSPQVLMTPNNDVQTTQIKATLKQLLETGSDLTILDYGAGKGRLLDNIYFSEDINERDQISTWLNYVAFDVSQDDESYCRSTIERVYEDSLQRYYNNATEVRADHGDNTFDVVVMCNVLHEIHPSAWLSVLGGTGLIHHLLKDNGYLLIVEDCQLPVGEKAHKHGFLVLQRLQVMKLFDIHPGDVDFTYSDARNDRRLLAYRIPKRALTNVSIHSRREALDTLADAAKDEILRLRDSEACYKNGLLHGFWVQQFANAQLALNELG</sequence>
<reference evidence="2 3" key="1">
    <citation type="submission" date="2019-10" db="EMBL/GenBank/DDBJ databases">
        <title>Description of Paenibacillus humi sp. nov.</title>
        <authorList>
            <person name="Carlier A."/>
            <person name="Qi S."/>
        </authorList>
    </citation>
    <scope>NUCLEOTIDE SEQUENCE [LARGE SCALE GENOMIC DNA]</scope>
    <source>
        <strain evidence="2 3">LMG 31461</strain>
    </source>
</reference>
<dbReference type="Pfam" id="PF13489">
    <property type="entry name" value="Methyltransf_23"/>
    <property type="match status" value="1"/>
</dbReference>
<dbReference type="Gene3D" id="3.40.50.300">
    <property type="entry name" value="P-loop containing nucleotide triphosphate hydrolases"/>
    <property type="match status" value="1"/>
</dbReference>
<name>A0ABX1XEL6_9BACL</name>
<gene>
    <name evidence="2" type="ORF">GC096_22575</name>
</gene>
<organism evidence="2 3">
    <name type="scientific">Paenibacillus plantarum</name>
    <dbReference type="NCBI Taxonomy" id="2654975"/>
    <lineage>
        <taxon>Bacteria</taxon>
        <taxon>Bacillati</taxon>
        <taxon>Bacillota</taxon>
        <taxon>Bacilli</taxon>
        <taxon>Bacillales</taxon>
        <taxon>Paenibacillaceae</taxon>
        <taxon>Paenibacillus</taxon>
    </lineage>
</organism>